<dbReference type="GO" id="GO:0042256">
    <property type="term" value="P:cytosolic ribosome assembly"/>
    <property type="evidence" value="ECO:0007669"/>
    <property type="project" value="UniProtKB-UniRule"/>
</dbReference>
<dbReference type="GO" id="GO:0017148">
    <property type="term" value="P:negative regulation of translation"/>
    <property type="evidence" value="ECO:0007669"/>
    <property type="project" value="UniProtKB-UniRule"/>
</dbReference>
<dbReference type="Pfam" id="PF02410">
    <property type="entry name" value="RsfS"/>
    <property type="match status" value="1"/>
</dbReference>
<dbReference type="InterPro" id="IPR004394">
    <property type="entry name" value="Iojap/RsfS/C7orf30"/>
</dbReference>
<organism evidence="3 4">
    <name type="scientific">Tepidiphilus thermophilus</name>
    <dbReference type="NCBI Taxonomy" id="876478"/>
    <lineage>
        <taxon>Bacteria</taxon>
        <taxon>Pseudomonadati</taxon>
        <taxon>Pseudomonadota</taxon>
        <taxon>Hydrogenophilia</taxon>
        <taxon>Hydrogenophilales</taxon>
        <taxon>Hydrogenophilaceae</taxon>
        <taxon>Tepidiphilus</taxon>
    </lineage>
</organism>
<dbReference type="HAMAP" id="MF_01477">
    <property type="entry name" value="Iojap_RsfS"/>
    <property type="match status" value="1"/>
</dbReference>
<proteinExistence type="inferred from homology"/>
<sequence length="121" mass="12965">MTATDTLLDAEAIAALSVGALEDVKGEDIRVFDTQALSPLFDRVIVASAQSTRQTKALAQRVIQRAKEAGIPIVGVEGEALGEWVLVDLGPVVVHVMQPAVRAYYRLEDLWQHGAGGRQSA</sequence>
<dbReference type="GO" id="GO:0043023">
    <property type="term" value="F:ribosomal large subunit binding"/>
    <property type="evidence" value="ECO:0007669"/>
    <property type="project" value="TreeGrafter"/>
</dbReference>
<keyword evidence="2" id="KW-0810">Translation regulation</keyword>
<evidence type="ECO:0000256" key="2">
    <source>
        <dbReference type="HAMAP-Rule" id="MF_01477"/>
    </source>
</evidence>
<dbReference type="PANTHER" id="PTHR21043:SF0">
    <property type="entry name" value="MITOCHONDRIAL ASSEMBLY OF RIBOSOMAL LARGE SUBUNIT PROTEIN 1"/>
    <property type="match status" value="1"/>
</dbReference>
<comment type="subcellular location">
    <subcellularLocation>
        <location evidence="2">Cytoplasm</location>
    </subcellularLocation>
</comment>
<keyword evidence="2" id="KW-0678">Repressor</keyword>
<accession>A0A0K6ITY1</accession>
<evidence type="ECO:0000256" key="1">
    <source>
        <dbReference type="ARBA" id="ARBA00010574"/>
    </source>
</evidence>
<keyword evidence="4" id="KW-1185">Reference proteome</keyword>
<dbReference type="Proteomes" id="UP000182108">
    <property type="component" value="Unassembled WGS sequence"/>
</dbReference>
<keyword evidence="2" id="KW-0963">Cytoplasm</keyword>
<dbReference type="Gene3D" id="3.30.460.10">
    <property type="entry name" value="Beta Polymerase, domain 2"/>
    <property type="match status" value="1"/>
</dbReference>
<dbReference type="GO" id="GO:0005737">
    <property type="term" value="C:cytoplasm"/>
    <property type="evidence" value="ECO:0007669"/>
    <property type="project" value="UniProtKB-SubCell"/>
</dbReference>
<dbReference type="OrthoDB" id="9793681at2"/>
<dbReference type="EMBL" id="CYHH01000004">
    <property type="protein sequence ID" value="CUB06787.1"/>
    <property type="molecule type" value="Genomic_DNA"/>
</dbReference>
<name>A0A0K6ITY1_9PROT</name>
<comment type="subunit">
    <text evidence="2">Interacts with ribosomal protein uL14 (rplN).</text>
</comment>
<dbReference type="AlphaFoldDB" id="A0A0K6ITY1"/>
<dbReference type="InterPro" id="IPR043519">
    <property type="entry name" value="NT_sf"/>
</dbReference>
<dbReference type="GO" id="GO:0090071">
    <property type="term" value="P:negative regulation of ribosome biogenesis"/>
    <property type="evidence" value="ECO:0007669"/>
    <property type="project" value="UniProtKB-UniRule"/>
</dbReference>
<evidence type="ECO:0000313" key="4">
    <source>
        <dbReference type="Proteomes" id="UP000182108"/>
    </source>
</evidence>
<comment type="function">
    <text evidence="2">Functions as a ribosomal silencing factor. Interacts with ribosomal protein uL14 (rplN), blocking formation of intersubunit bridge B8. Prevents association of the 30S and 50S ribosomal subunits and the formation of functional ribosomes, thus repressing translation.</text>
</comment>
<dbReference type="RefSeq" id="WP_055423248.1">
    <property type="nucleotide sequence ID" value="NZ_CYHH01000004.1"/>
</dbReference>
<gene>
    <name evidence="2" type="primary">rsfS</name>
    <name evidence="3" type="ORF">Ga0061068_10444</name>
</gene>
<dbReference type="NCBIfam" id="TIGR00090">
    <property type="entry name" value="rsfS_iojap_ybeB"/>
    <property type="match status" value="1"/>
</dbReference>
<comment type="similarity">
    <text evidence="1 2">Belongs to the Iojap/RsfS family.</text>
</comment>
<evidence type="ECO:0000313" key="3">
    <source>
        <dbReference type="EMBL" id="CUB06787.1"/>
    </source>
</evidence>
<dbReference type="SUPFAM" id="SSF81301">
    <property type="entry name" value="Nucleotidyltransferase"/>
    <property type="match status" value="1"/>
</dbReference>
<dbReference type="PANTHER" id="PTHR21043">
    <property type="entry name" value="IOJAP SUPERFAMILY ORTHOLOG"/>
    <property type="match status" value="1"/>
</dbReference>
<protein>
    <recommendedName>
        <fullName evidence="2">Ribosomal silencing factor RsfS</fullName>
    </recommendedName>
</protein>
<reference evidence="4" key="1">
    <citation type="submission" date="2015-08" db="EMBL/GenBank/DDBJ databases">
        <authorList>
            <person name="Babu N.S."/>
            <person name="Beckwith C.J."/>
            <person name="Beseler K.G."/>
            <person name="Brison A."/>
            <person name="Carone J.V."/>
            <person name="Caskin T.P."/>
            <person name="Diamond M."/>
            <person name="Durham M.E."/>
            <person name="Foxe J.M."/>
            <person name="Go M."/>
            <person name="Henderson B.A."/>
            <person name="Jones I.B."/>
            <person name="McGettigan J.A."/>
            <person name="Micheletti S.J."/>
            <person name="Nasrallah M.E."/>
            <person name="Ortiz D."/>
            <person name="Piller C.R."/>
            <person name="Privatt S.R."/>
            <person name="Schneider S.L."/>
            <person name="Sharp S."/>
            <person name="Smith T.C."/>
            <person name="Stanton J.D."/>
            <person name="Ullery H.E."/>
            <person name="Wilson R.J."/>
            <person name="Serrano M.G."/>
            <person name="Buck G."/>
            <person name="Lee V."/>
            <person name="Wang Y."/>
            <person name="Carvalho R."/>
            <person name="Voegtly L."/>
            <person name="Shi R."/>
            <person name="Duckworth R."/>
            <person name="Johnson A."/>
            <person name="Loviza R."/>
            <person name="Walstead R."/>
            <person name="Shah Z."/>
            <person name="Kiflezghi M."/>
            <person name="Wade K."/>
            <person name="Ball S.L."/>
            <person name="Bradley K.W."/>
            <person name="Asai D.J."/>
            <person name="Bowman C.A."/>
            <person name="Russell D.A."/>
            <person name="Pope W.H."/>
            <person name="Jacobs-Sera D."/>
            <person name="Hendrix R.W."/>
            <person name="Hatfull G.F."/>
        </authorList>
    </citation>
    <scope>NUCLEOTIDE SEQUENCE [LARGE SCALE GENOMIC DNA]</scope>
    <source>
        <strain evidence="4">JCM 19170</strain>
    </source>
</reference>